<accession>A0A7S1SMH6</accession>
<evidence type="ECO:0000256" key="3">
    <source>
        <dbReference type="ARBA" id="ARBA00022833"/>
    </source>
</evidence>
<dbReference type="AlphaFoldDB" id="A0A7S1SMH6"/>
<dbReference type="PROSITE" id="PS51292">
    <property type="entry name" value="ZF_RING_CH"/>
    <property type="match status" value="1"/>
</dbReference>
<dbReference type="GO" id="GO:0008270">
    <property type="term" value="F:zinc ion binding"/>
    <property type="evidence" value="ECO:0007669"/>
    <property type="project" value="UniProtKB-KW"/>
</dbReference>
<evidence type="ECO:0000256" key="4">
    <source>
        <dbReference type="SAM" id="MobiDB-lite"/>
    </source>
</evidence>
<dbReference type="EMBL" id="HBGG01011210">
    <property type="protein sequence ID" value="CAD9203454.1"/>
    <property type="molecule type" value="Transcribed_RNA"/>
</dbReference>
<dbReference type="Gene3D" id="3.30.40.10">
    <property type="entry name" value="Zinc/RING finger domain, C3HC4 (zinc finger)"/>
    <property type="match status" value="1"/>
</dbReference>
<keyword evidence="2" id="KW-0863">Zinc-finger</keyword>
<evidence type="ECO:0000256" key="1">
    <source>
        <dbReference type="ARBA" id="ARBA00022723"/>
    </source>
</evidence>
<dbReference type="InterPro" id="IPR013083">
    <property type="entry name" value="Znf_RING/FYVE/PHD"/>
</dbReference>
<reference evidence="6" key="1">
    <citation type="submission" date="2021-01" db="EMBL/GenBank/DDBJ databases">
        <authorList>
            <person name="Corre E."/>
            <person name="Pelletier E."/>
            <person name="Niang G."/>
            <person name="Scheremetjew M."/>
            <person name="Finn R."/>
            <person name="Kale V."/>
            <person name="Holt S."/>
            <person name="Cochrane G."/>
            <person name="Meng A."/>
            <person name="Brown T."/>
            <person name="Cohen L."/>
        </authorList>
    </citation>
    <scope>NUCLEOTIDE SEQUENCE</scope>
    <source>
        <strain evidence="6">PLY429</strain>
    </source>
</reference>
<feature type="domain" description="RING-CH-type" evidence="5">
    <location>
        <begin position="54"/>
        <end position="116"/>
    </location>
</feature>
<dbReference type="SMART" id="SM00744">
    <property type="entry name" value="RINGv"/>
    <property type="match status" value="1"/>
</dbReference>
<proteinExistence type="predicted"/>
<dbReference type="SUPFAM" id="SSF57850">
    <property type="entry name" value="RING/U-box"/>
    <property type="match status" value="1"/>
</dbReference>
<keyword evidence="3" id="KW-0862">Zinc</keyword>
<evidence type="ECO:0000256" key="2">
    <source>
        <dbReference type="ARBA" id="ARBA00022771"/>
    </source>
</evidence>
<sequence>MDDLNSTVDFGGVGTEAASAAEARAAQQHFEDNIERVAEFFAKNDQSDKQSNDSDPDEKETCWICLDGSEDEHALVAPCKCPRKAHAKCLARWQLQSAGSKEETHCRFCNHELPNWRAALTPQVKSSKSPLVVTVCSNGQEHDICVDNQNENGVDNFSEHIRNLFGIQTNVQLKFTFYCTEPTTGDLITLEGAGAYNAAMHCASVSASKRGGKKPAAKYAHGRTNSSLAALGGEPVTRPQGHARSRSMGSASDHSSASGDIASHPGAAMDHRLRSELDRLPDDDDDLDGSHDDLRFDLPSGQMSADDIYSQMPLKRRLRALGKRMMRSLRLSSPMP</sequence>
<evidence type="ECO:0000313" key="6">
    <source>
        <dbReference type="EMBL" id="CAD9203454.1"/>
    </source>
</evidence>
<dbReference type="Pfam" id="PF12906">
    <property type="entry name" value="RINGv"/>
    <property type="match status" value="1"/>
</dbReference>
<feature type="compositionally biased region" description="Low complexity" evidence="4">
    <location>
        <begin position="246"/>
        <end position="264"/>
    </location>
</feature>
<keyword evidence="1" id="KW-0479">Metal-binding</keyword>
<name>A0A7S1SMH6_9CHLO</name>
<feature type="region of interest" description="Disordered" evidence="4">
    <location>
        <begin position="278"/>
        <end position="300"/>
    </location>
</feature>
<organism evidence="6">
    <name type="scientific">Tetraselmis chuii</name>
    <dbReference type="NCBI Taxonomy" id="63592"/>
    <lineage>
        <taxon>Eukaryota</taxon>
        <taxon>Viridiplantae</taxon>
        <taxon>Chlorophyta</taxon>
        <taxon>core chlorophytes</taxon>
        <taxon>Chlorodendrophyceae</taxon>
        <taxon>Chlorodendrales</taxon>
        <taxon>Chlorodendraceae</taxon>
        <taxon>Tetraselmis</taxon>
    </lineage>
</organism>
<protein>
    <recommendedName>
        <fullName evidence="5">RING-CH-type domain-containing protein</fullName>
    </recommendedName>
</protein>
<dbReference type="InterPro" id="IPR011016">
    <property type="entry name" value="Znf_RING-CH"/>
</dbReference>
<evidence type="ECO:0000259" key="5">
    <source>
        <dbReference type="PROSITE" id="PS51292"/>
    </source>
</evidence>
<gene>
    <name evidence="6" type="ORF">TCHU04912_LOCUS5689</name>
</gene>
<feature type="region of interest" description="Disordered" evidence="4">
    <location>
        <begin position="207"/>
        <end position="265"/>
    </location>
</feature>